<proteinExistence type="predicted"/>
<protein>
    <submittedName>
        <fullName evidence="1">Uncharacterized protein</fullName>
    </submittedName>
</protein>
<dbReference type="Proteomes" id="UP000324831">
    <property type="component" value="Unassembled WGS sequence"/>
</dbReference>
<sequence length="280" mass="31087">MDPVKGAAGLGAVALVVGGGYALKGGLDNWTPEHSFLSEMDRFKEVYTEKTFGRIYGKYLIDPNKDEAWWNKQYKDVWSKDYEPQAASTVQTNDSLSVEFKKTEKVDKAFGASGDTKALNRVCEIAYKKDSKEHIKPESGSDSTKQKYREAIWKYCSIFGKELLTVKDGGGNSLDAGKIGKAKEAVLASVNSPNNNEFWKRRQKEFFYGGDNKEGIGKDADKEKEFGQLYKEKDSKSETEGALKGVCENVYGKATSETALQTEAVKYCGLIEEIPTEAKP</sequence>
<gene>
    <name evidence="1" type="ORF">MHSWG343_05210</name>
</gene>
<evidence type="ECO:0000313" key="1">
    <source>
        <dbReference type="EMBL" id="GCE63524.1"/>
    </source>
</evidence>
<organism evidence="1 2">
    <name type="scientific">Candidatus Mycoplasma haematohominis</name>
    <dbReference type="NCBI Taxonomy" id="1494318"/>
    <lineage>
        <taxon>Bacteria</taxon>
        <taxon>Bacillati</taxon>
        <taxon>Mycoplasmatota</taxon>
        <taxon>Mollicutes</taxon>
        <taxon>Mycoplasmataceae</taxon>
        <taxon>Mycoplasma</taxon>
    </lineage>
</organism>
<evidence type="ECO:0000313" key="2">
    <source>
        <dbReference type="Proteomes" id="UP000324831"/>
    </source>
</evidence>
<name>A0A478FR93_9MOLU</name>
<accession>A0A478FR93</accession>
<dbReference type="EMBL" id="BIMN01000002">
    <property type="protein sequence ID" value="GCE63524.1"/>
    <property type="molecule type" value="Genomic_DNA"/>
</dbReference>
<comment type="caution">
    <text evidence="1">The sequence shown here is derived from an EMBL/GenBank/DDBJ whole genome shotgun (WGS) entry which is preliminary data.</text>
</comment>
<reference evidence="1 2" key="1">
    <citation type="submission" date="2019-01" db="EMBL/GenBank/DDBJ databases">
        <title>Draft genome sequences of Candidatus Mycoplasma haemohominis SWG34-3 identified from a patient with pyrexia, anemia and liver dysfunction.</title>
        <authorList>
            <person name="Sekizuka T."/>
            <person name="Hattori N."/>
            <person name="Katano H."/>
            <person name="Takuma T."/>
            <person name="Ito T."/>
            <person name="Arai N."/>
            <person name="Yanai R."/>
            <person name="Ishii S."/>
            <person name="Miura Y."/>
            <person name="Tokunaga T."/>
            <person name="Watanabe H."/>
            <person name="Nomura N."/>
            <person name="Eguchi J."/>
            <person name="Arai T."/>
            <person name="Hasegawa H."/>
            <person name="Nakamaki T."/>
            <person name="Wakita T."/>
            <person name="Niki Y."/>
            <person name="Kuroda M."/>
        </authorList>
    </citation>
    <scope>NUCLEOTIDE SEQUENCE [LARGE SCALE GENOMIC DNA]</scope>
    <source>
        <strain evidence="1">SWG34-3</strain>
    </source>
</reference>
<dbReference type="AlphaFoldDB" id="A0A478FR93"/>